<organism evidence="1 2">
    <name type="scientific">Byssochlamys spectabilis (strain No. 5 / NBRC 109023)</name>
    <name type="common">Paecilomyces variotii</name>
    <dbReference type="NCBI Taxonomy" id="1356009"/>
    <lineage>
        <taxon>Eukaryota</taxon>
        <taxon>Fungi</taxon>
        <taxon>Dikarya</taxon>
        <taxon>Ascomycota</taxon>
        <taxon>Pezizomycotina</taxon>
        <taxon>Eurotiomycetes</taxon>
        <taxon>Eurotiomycetidae</taxon>
        <taxon>Eurotiales</taxon>
        <taxon>Thermoascaceae</taxon>
        <taxon>Paecilomyces</taxon>
    </lineage>
</organism>
<gene>
    <name evidence="1" type="ORF">PVAR5_5578</name>
</gene>
<keyword evidence="2" id="KW-1185">Reference proteome</keyword>
<evidence type="ECO:0000313" key="1">
    <source>
        <dbReference type="EMBL" id="GAD96911.1"/>
    </source>
</evidence>
<comment type="caution">
    <text evidence="1">The sequence shown here is derived from an EMBL/GenBank/DDBJ whole genome shotgun (WGS) entry which is preliminary data.</text>
</comment>
<dbReference type="eggNOG" id="ENOG502STNU">
    <property type="taxonomic scope" value="Eukaryota"/>
</dbReference>
<protein>
    <submittedName>
        <fullName evidence="1">Uncharacterized protein</fullName>
    </submittedName>
</protein>
<dbReference type="EMBL" id="BAUL01000180">
    <property type="protein sequence ID" value="GAD96911.1"/>
    <property type="molecule type" value="Genomic_DNA"/>
</dbReference>
<dbReference type="OrthoDB" id="5271495at2759"/>
<dbReference type="InParanoid" id="V5G4I8"/>
<name>V5G4I8_BYSSN</name>
<proteinExistence type="predicted"/>
<dbReference type="HOGENOM" id="CLU_1815476_0_0_1"/>
<accession>V5G4I8</accession>
<evidence type="ECO:0000313" key="2">
    <source>
        <dbReference type="Proteomes" id="UP000018001"/>
    </source>
</evidence>
<reference evidence="2" key="1">
    <citation type="journal article" date="2014" name="Genome Announc.">
        <title>Draft genome sequence of the formaldehyde-resistant fungus Byssochlamys spectabilis No. 5 (anamorph Paecilomyces variotii No. 5) (NBRC109023).</title>
        <authorList>
            <person name="Oka T."/>
            <person name="Ekino K."/>
            <person name="Fukuda K."/>
            <person name="Nomura Y."/>
        </authorList>
    </citation>
    <scope>NUCLEOTIDE SEQUENCE [LARGE SCALE GENOMIC DNA]</scope>
    <source>
        <strain evidence="2">No. 5 / NBRC 109023</strain>
    </source>
</reference>
<sequence length="150" mass="17173">MSYELSIEICGQGEDPNHRCHWGFMINRPAEYFGDLLHVRVIDLDRLWYQFEYRSGSSLDDLQAVGKCKIADLTLQQRQEAIELIKAEKAPIDGKRRCQDWVFDTLISLEVEDLVPPGTAEFWKGMIGKPAKEVRLSCGVGWTSFNQSYG</sequence>
<dbReference type="AlphaFoldDB" id="V5G4I8"/>
<dbReference type="Proteomes" id="UP000018001">
    <property type="component" value="Unassembled WGS sequence"/>
</dbReference>